<evidence type="ECO:0000313" key="7">
    <source>
        <dbReference type="EMBL" id="KAF1810700.1"/>
    </source>
</evidence>
<dbReference type="PANTHER" id="PTHR11096:SF1">
    <property type="entry name" value="RNA 3'-TERMINAL PHOSPHATE CYCLASE-LIKE PROTEIN"/>
    <property type="match status" value="1"/>
</dbReference>
<reference evidence="7 9" key="1">
    <citation type="submission" date="2020-01" db="EMBL/GenBank/DDBJ databases">
        <authorList>
            <consortium name="DOE Joint Genome Institute"/>
            <person name="Haridas S."/>
            <person name="Albert R."/>
            <person name="Binder M."/>
            <person name="Bloem J."/>
            <person name="Labutti K."/>
            <person name="Salamov A."/>
            <person name="Andreopoulos B."/>
            <person name="Baker S.E."/>
            <person name="Barry K."/>
            <person name="Bills G."/>
            <person name="Bluhm B.H."/>
            <person name="Cannon C."/>
            <person name="Castanera R."/>
            <person name="Culley D.E."/>
            <person name="Daum C."/>
            <person name="Ezra D."/>
            <person name="Gonzalez J.B."/>
            <person name="Henrissat B."/>
            <person name="Kuo A."/>
            <person name="Liang C."/>
            <person name="Lipzen A."/>
            <person name="Lutzoni F."/>
            <person name="Magnuson J."/>
            <person name="Mondo S."/>
            <person name="Nolan M."/>
            <person name="Ohm R."/>
            <person name="Pangilinan J."/>
            <person name="Park H.-J."/>
            <person name="Ramirez L."/>
            <person name="Alfaro M."/>
            <person name="Sun H."/>
            <person name="Tritt A."/>
            <person name="Yoshinaga Y."/>
            <person name="Zwiers L.-H."/>
            <person name="Turgeon B.G."/>
            <person name="Goodwin S.B."/>
            <person name="Spatafora J.W."/>
            <person name="Crous P.W."/>
            <person name="Grigoriev I.V."/>
        </authorList>
    </citation>
    <scope>NUCLEOTIDE SEQUENCE</scope>
    <source>
        <strain evidence="7 9">CBS 781.70</strain>
    </source>
</reference>
<dbReference type="PANTHER" id="PTHR11096">
    <property type="entry name" value="RNA 3' TERMINAL PHOSPHATE CYCLASE"/>
    <property type="match status" value="1"/>
</dbReference>
<accession>A0A6G1FYC6</accession>
<gene>
    <name evidence="7 9" type="ORF">P152DRAFT_93719</name>
</gene>
<name>A0A6G1FYC6_9PEZI</name>
<dbReference type="GO" id="GO:0004521">
    <property type="term" value="F:RNA endonuclease activity"/>
    <property type="evidence" value="ECO:0007669"/>
    <property type="project" value="TreeGrafter"/>
</dbReference>
<dbReference type="NCBIfam" id="TIGR03400">
    <property type="entry name" value="18S_RNA_Rcl1p"/>
    <property type="match status" value="1"/>
</dbReference>
<comment type="subcellular location">
    <subcellularLocation>
        <location evidence="1">Nucleus</location>
        <location evidence="1">Nucleolus</location>
    </subcellularLocation>
</comment>
<evidence type="ECO:0000313" key="8">
    <source>
        <dbReference type="Proteomes" id="UP000504638"/>
    </source>
</evidence>
<dbReference type="InterPro" id="IPR000228">
    <property type="entry name" value="RNA3'_term_phos_cyc"/>
</dbReference>
<dbReference type="GO" id="GO:0005730">
    <property type="term" value="C:nucleolus"/>
    <property type="evidence" value="ECO:0007669"/>
    <property type="project" value="UniProtKB-SubCell"/>
</dbReference>
<dbReference type="OrthoDB" id="1911237at2759"/>
<dbReference type="AlphaFoldDB" id="A0A6G1FYC6"/>
<dbReference type="EMBL" id="ML975165">
    <property type="protein sequence ID" value="KAF1810700.1"/>
    <property type="molecule type" value="Genomic_DNA"/>
</dbReference>
<dbReference type="InterPro" id="IPR037136">
    <property type="entry name" value="RNA3'_phos_cyclase_dom_sf"/>
</dbReference>
<comment type="similarity">
    <text evidence="2">Belongs to the RNA 3'-terminal cyclase family. Type 2 subfamily.</text>
</comment>
<dbReference type="RefSeq" id="XP_033532331.1">
    <property type="nucleotide sequence ID" value="XM_033683358.1"/>
</dbReference>
<dbReference type="InterPro" id="IPR013791">
    <property type="entry name" value="RNA3'-term_phos_cycl_insert"/>
</dbReference>
<evidence type="ECO:0000256" key="3">
    <source>
        <dbReference type="ARBA" id="ARBA00022517"/>
    </source>
</evidence>
<dbReference type="InterPro" id="IPR016443">
    <property type="entry name" value="RNA3'_term_phos_cyc_type_2"/>
</dbReference>
<dbReference type="Proteomes" id="UP000504638">
    <property type="component" value="Unplaced"/>
</dbReference>
<dbReference type="GeneID" id="54423928"/>
<reference evidence="9" key="3">
    <citation type="submission" date="2025-04" db="UniProtKB">
        <authorList>
            <consortium name="RefSeq"/>
        </authorList>
    </citation>
    <scope>IDENTIFICATION</scope>
    <source>
        <strain evidence="9">CBS 781.70</strain>
    </source>
</reference>
<dbReference type="SUPFAM" id="SSF55205">
    <property type="entry name" value="EPT/RTPC-like"/>
    <property type="match status" value="1"/>
</dbReference>
<dbReference type="InterPro" id="IPR023797">
    <property type="entry name" value="RNA3'_phos_cyclase_dom"/>
</dbReference>
<evidence type="ECO:0000313" key="9">
    <source>
        <dbReference type="RefSeq" id="XP_033532331.1"/>
    </source>
</evidence>
<feature type="domain" description="RNA 3'-terminal phosphate cyclase" evidence="5">
    <location>
        <begin position="15"/>
        <end position="351"/>
    </location>
</feature>
<evidence type="ECO:0000256" key="1">
    <source>
        <dbReference type="ARBA" id="ARBA00004604"/>
    </source>
</evidence>
<dbReference type="Gene3D" id="3.65.10.20">
    <property type="entry name" value="RNA 3'-terminal phosphate cyclase domain"/>
    <property type="match status" value="1"/>
</dbReference>
<proteinExistence type="inferred from homology"/>
<evidence type="ECO:0000256" key="2">
    <source>
        <dbReference type="ARBA" id="ARBA00007089"/>
    </source>
</evidence>
<keyword evidence="4" id="KW-0539">Nucleus</keyword>
<dbReference type="Pfam" id="PF05189">
    <property type="entry name" value="RTC_insert"/>
    <property type="match status" value="1"/>
</dbReference>
<dbReference type="InterPro" id="IPR036553">
    <property type="entry name" value="RPTC_insert"/>
</dbReference>
<sequence length="411" mass="42638">MPAPGDPSTAPPPLRFTGHDALPTRLLLSTLTGRSIHISQIRSKSRSAPGLQSYEISLLRLLTSLTNGTHVEVSMTGTSLLYRPGLIIGTPPGYGADGSGVLRLDIEAPPSTERRGISYWALPVCLLAPFAKSPVNVILGGPGVITGATEKDISIDTVRTGVLPLFERFGIRGDVEIRVLKRACRGGVGGGGGGEVQIVFGKIAQVRLPKTVHMMVPGRVRRVRGVAYGVGIGGGSNARMIEVARGILNPLCPDTYVYSDVASAPFLGGGNQQGKGGGKRTGLGFGLSLVAETSSGALYSADCASPSEGGETPEEVGRKATHQLLEVISQGGCLSKTTAPPFLLLMAMGSEDVGRVCMGKGVIGSEEVIALGRDLRSFGMNAWGMRDADDEDTVIVSVVGKGVGNVGRKVA</sequence>
<keyword evidence="8" id="KW-1185">Reference proteome</keyword>
<evidence type="ECO:0000259" key="6">
    <source>
        <dbReference type="Pfam" id="PF05189"/>
    </source>
</evidence>
<evidence type="ECO:0000256" key="4">
    <source>
        <dbReference type="ARBA" id="ARBA00023242"/>
    </source>
</evidence>
<dbReference type="Gene3D" id="3.30.360.20">
    <property type="entry name" value="RNA 3'-terminal phosphate cyclase, insert domain"/>
    <property type="match status" value="1"/>
</dbReference>
<evidence type="ECO:0000259" key="5">
    <source>
        <dbReference type="Pfam" id="PF01137"/>
    </source>
</evidence>
<organism evidence="7">
    <name type="scientific">Eremomyces bilateralis CBS 781.70</name>
    <dbReference type="NCBI Taxonomy" id="1392243"/>
    <lineage>
        <taxon>Eukaryota</taxon>
        <taxon>Fungi</taxon>
        <taxon>Dikarya</taxon>
        <taxon>Ascomycota</taxon>
        <taxon>Pezizomycotina</taxon>
        <taxon>Dothideomycetes</taxon>
        <taxon>Dothideomycetes incertae sedis</taxon>
        <taxon>Eremomycetales</taxon>
        <taxon>Eremomycetaceae</taxon>
        <taxon>Eremomyces</taxon>
    </lineage>
</organism>
<protein>
    <submittedName>
        <fullName evidence="7 9">18S rRNA biogenesis protein</fullName>
    </submittedName>
</protein>
<dbReference type="Pfam" id="PF01137">
    <property type="entry name" value="RTC"/>
    <property type="match status" value="1"/>
</dbReference>
<keyword evidence="3" id="KW-0690">Ribosome biogenesis</keyword>
<dbReference type="GO" id="GO:0000479">
    <property type="term" value="P:endonucleolytic cleavage of tricistronic rRNA transcript (SSU-rRNA, 5.8S rRNA, LSU-rRNA)"/>
    <property type="evidence" value="ECO:0007669"/>
    <property type="project" value="TreeGrafter"/>
</dbReference>
<dbReference type="InterPro" id="IPR013792">
    <property type="entry name" value="RNA3'P_cycl/enolpyr_Trfase_a/b"/>
</dbReference>
<reference evidence="9" key="2">
    <citation type="submission" date="2020-04" db="EMBL/GenBank/DDBJ databases">
        <authorList>
            <consortium name="NCBI Genome Project"/>
        </authorList>
    </citation>
    <scope>NUCLEOTIDE SEQUENCE</scope>
    <source>
        <strain evidence="9">CBS 781.70</strain>
    </source>
</reference>
<feature type="domain" description="RNA 3'-terminal phosphate cyclase insert" evidence="6">
    <location>
        <begin position="217"/>
        <end position="328"/>
    </location>
</feature>